<evidence type="ECO:0000313" key="3">
    <source>
        <dbReference type="Proteomes" id="UP000007947"/>
    </source>
</evidence>
<feature type="transmembrane region" description="Helical" evidence="1">
    <location>
        <begin position="35"/>
        <end position="54"/>
    </location>
</feature>
<keyword evidence="1" id="KW-1133">Transmembrane helix</keyword>
<evidence type="ECO:0000313" key="2">
    <source>
        <dbReference type="EMBL" id="BAK34914.1"/>
    </source>
</evidence>
<protein>
    <submittedName>
        <fullName evidence="2">Uncharacterized protein</fullName>
    </submittedName>
</protein>
<keyword evidence="1" id="KW-0812">Transmembrane</keyword>
<organism evidence="2 3">
    <name type="scientific">Microlunatus phosphovorus (strain ATCC 700054 / DSM 10555 / JCM 9379 / NBRC 101784 / NCIMB 13414 / VKM Ac-1990 / NM-1)</name>
    <dbReference type="NCBI Taxonomy" id="1032480"/>
    <lineage>
        <taxon>Bacteria</taxon>
        <taxon>Bacillati</taxon>
        <taxon>Actinomycetota</taxon>
        <taxon>Actinomycetes</taxon>
        <taxon>Propionibacteriales</taxon>
        <taxon>Propionibacteriaceae</taxon>
        <taxon>Microlunatus</taxon>
    </lineage>
</organism>
<dbReference type="KEGG" id="mph:MLP_19000"/>
<dbReference type="STRING" id="1032480.MLP_19000"/>
<sequence>MDDAFWSLVEREWGESAPDDRRASPTDVPHLAMPLWPFPSAALCALGFVWPYPYPRWPTR</sequence>
<evidence type="ECO:0000256" key="1">
    <source>
        <dbReference type="SAM" id="Phobius"/>
    </source>
</evidence>
<keyword evidence="1" id="KW-0472">Membrane</keyword>
<dbReference type="AlphaFoldDB" id="F5XT42"/>
<reference evidence="2 3" key="1">
    <citation type="submission" date="2011-05" db="EMBL/GenBank/DDBJ databases">
        <title>Whole genome sequence of Microlunatus phosphovorus NM-1.</title>
        <authorList>
            <person name="Hosoyama A."/>
            <person name="Sasaki K."/>
            <person name="Harada T."/>
            <person name="Igarashi R."/>
            <person name="Kawakoshi A."/>
            <person name="Sasagawa M."/>
            <person name="Fukada J."/>
            <person name="Nakamura S."/>
            <person name="Katano Y."/>
            <person name="Hanada S."/>
            <person name="Kamagata Y."/>
            <person name="Nakamura N."/>
            <person name="Yamazaki S."/>
            <person name="Fujita N."/>
        </authorList>
    </citation>
    <scope>NUCLEOTIDE SEQUENCE [LARGE SCALE GENOMIC DNA]</scope>
    <source>
        <strain evidence="3">ATCC 700054 / DSM 10555 / JCM 9379 / NBRC 101784 / NCIMB 13414 / VKM Ac-1990 / NM-1</strain>
    </source>
</reference>
<name>F5XT42_MICPN</name>
<dbReference type="Proteomes" id="UP000007947">
    <property type="component" value="Chromosome"/>
</dbReference>
<dbReference type="EMBL" id="AP012204">
    <property type="protein sequence ID" value="BAK34914.1"/>
    <property type="molecule type" value="Genomic_DNA"/>
</dbReference>
<keyword evidence="3" id="KW-1185">Reference proteome</keyword>
<accession>F5XT42</accession>
<gene>
    <name evidence="2" type="ordered locus">MLP_19000</name>
</gene>
<dbReference type="HOGENOM" id="CLU_2936471_0_0_11"/>
<proteinExistence type="predicted"/>